<dbReference type="GO" id="GO:0009691">
    <property type="term" value="P:cytokinin biosynthetic process"/>
    <property type="evidence" value="ECO:0007669"/>
    <property type="project" value="UniProtKB-KW"/>
</dbReference>
<keyword evidence="5" id="KW-0067">ATP-binding</keyword>
<dbReference type="GO" id="GO:0052381">
    <property type="term" value="F:tRNA dimethylallyltransferase activity"/>
    <property type="evidence" value="ECO:0007669"/>
    <property type="project" value="TreeGrafter"/>
</dbReference>
<dbReference type="InterPro" id="IPR027417">
    <property type="entry name" value="P-loop_NTPase"/>
</dbReference>
<evidence type="ECO:0000256" key="3">
    <source>
        <dbReference type="ARBA" id="ARBA00022712"/>
    </source>
</evidence>
<dbReference type="OrthoDB" id="775260at2759"/>
<dbReference type="Gene3D" id="1.10.287.890">
    <property type="entry name" value="Crystal structure of tRNA isopentenylpyrophosphate transferase (bh2366) domain"/>
    <property type="match status" value="1"/>
</dbReference>
<dbReference type="STRING" id="3818.A0A445BEL2"/>
<dbReference type="SUPFAM" id="SSF52540">
    <property type="entry name" value="P-loop containing nucleoside triphosphate hydrolases"/>
    <property type="match status" value="1"/>
</dbReference>
<evidence type="ECO:0000256" key="5">
    <source>
        <dbReference type="ARBA" id="ARBA00022840"/>
    </source>
</evidence>
<dbReference type="Gene3D" id="3.40.50.300">
    <property type="entry name" value="P-loop containing nucleotide triphosphate hydrolases"/>
    <property type="match status" value="1"/>
</dbReference>
<comment type="similarity">
    <text evidence="1">Belongs to the IPP transferase family.</text>
</comment>
<keyword evidence="3" id="KW-0203">Cytokinin biosynthesis</keyword>
<organism evidence="6 7">
    <name type="scientific">Arachis hypogaea</name>
    <name type="common">Peanut</name>
    <dbReference type="NCBI Taxonomy" id="3818"/>
    <lineage>
        <taxon>Eukaryota</taxon>
        <taxon>Viridiplantae</taxon>
        <taxon>Streptophyta</taxon>
        <taxon>Embryophyta</taxon>
        <taxon>Tracheophyta</taxon>
        <taxon>Spermatophyta</taxon>
        <taxon>Magnoliopsida</taxon>
        <taxon>eudicotyledons</taxon>
        <taxon>Gunneridae</taxon>
        <taxon>Pentapetalae</taxon>
        <taxon>rosids</taxon>
        <taxon>fabids</taxon>
        <taxon>Fabales</taxon>
        <taxon>Fabaceae</taxon>
        <taxon>Papilionoideae</taxon>
        <taxon>50 kb inversion clade</taxon>
        <taxon>dalbergioids sensu lato</taxon>
        <taxon>Dalbergieae</taxon>
        <taxon>Pterocarpus clade</taxon>
        <taxon>Arachis</taxon>
    </lineage>
</organism>
<sequence>MRLSLFSLLPHRHPNIITTTPRSSRMDASFHRRKDKVVVIVGATGSGKSRLSLDLASLSFPFSELINSDKMQVYNGLEITTNKIPIHERKGVPHHLLGDVSPAHGEFSPSDFRRRAGEIISDITSRNKLPIVVGGSNSFVHALLVERFDPGLNVFDGDAEISPELRYECCFLWVDISFNVLRDYLLKRVDDMLDSGMVEELAEFFDRDSPDLELESASRTGLRKAIGVPEFDRFFKLYPPGCHDSLRAGAYEKAVRAIKDNTCQLAKRQIQKIHRLKAAGWDLRRLDATEAFRVLMTSGRDGGANGGDRWSDVWGRDVLEPSVKIVRRFLME</sequence>
<dbReference type="AlphaFoldDB" id="A0A445BEL2"/>
<dbReference type="Proteomes" id="UP000289738">
    <property type="component" value="Chromosome A09"/>
</dbReference>
<evidence type="ECO:0000313" key="7">
    <source>
        <dbReference type="Proteomes" id="UP000289738"/>
    </source>
</evidence>
<evidence type="ECO:0008006" key="8">
    <source>
        <dbReference type="Google" id="ProtNLM"/>
    </source>
</evidence>
<dbReference type="GO" id="GO:0006400">
    <property type="term" value="P:tRNA modification"/>
    <property type="evidence" value="ECO:0007669"/>
    <property type="project" value="TreeGrafter"/>
</dbReference>
<keyword evidence="7" id="KW-1185">Reference proteome</keyword>
<protein>
    <recommendedName>
        <fullName evidence="8">Adenylate isopentenyltransferase</fullName>
    </recommendedName>
</protein>
<evidence type="ECO:0000313" key="6">
    <source>
        <dbReference type="EMBL" id="RYR37115.1"/>
    </source>
</evidence>
<proteinExistence type="inferred from homology"/>
<reference evidence="6 7" key="1">
    <citation type="submission" date="2019-01" db="EMBL/GenBank/DDBJ databases">
        <title>Sequencing of cultivated peanut Arachis hypogaea provides insights into genome evolution and oil improvement.</title>
        <authorList>
            <person name="Chen X."/>
        </authorList>
    </citation>
    <scope>NUCLEOTIDE SEQUENCE [LARGE SCALE GENOMIC DNA]</scope>
    <source>
        <strain evidence="7">cv. Fuhuasheng</strain>
        <tissue evidence="6">Leaves</tissue>
    </source>
</reference>
<evidence type="ECO:0000256" key="4">
    <source>
        <dbReference type="ARBA" id="ARBA00022741"/>
    </source>
</evidence>
<dbReference type="SMR" id="A0A445BEL2"/>
<evidence type="ECO:0000256" key="1">
    <source>
        <dbReference type="ARBA" id="ARBA00005842"/>
    </source>
</evidence>
<dbReference type="PANTHER" id="PTHR11088">
    <property type="entry name" value="TRNA DIMETHYLALLYLTRANSFERASE"/>
    <property type="match status" value="1"/>
</dbReference>
<name>A0A445BEL2_ARAHY</name>
<dbReference type="InterPro" id="IPR039657">
    <property type="entry name" value="Dimethylallyltransferase"/>
</dbReference>
<comment type="caution">
    <text evidence="6">The sequence shown here is derived from an EMBL/GenBank/DDBJ whole genome shotgun (WGS) entry which is preliminary data.</text>
</comment>
<evidence type="ECO:0000256" key="2">
    <source>
        <dbReference type="ARBA" id="ARBA00022679"/>
    </source>
</evidence>
<dbReference type="EMBL" id="SDMP01000009">
    <property type="protein sequence ID" value="RYR37115.1"/>
    <property type="molecule type" value="Genomic_DNA"/>
</dbReference>
<dbReference type="GO" id="GO:0009824">
    <property type="term" value="F:AMP dimethylallyltransferase activity"/>
    <property type="evidence" value="ECO:0007669"/>
    <property type="project" value="TreeGrafter"/>
</dbReference>
<dbReference type="Pfam" id="PF01715">
    <property type="entry name" value="IPPT"/>
    <property type="match status" value="2"/>
</dbReference>
<keyword evidence="2" id="KW-0808">Transferase</keyword>
<dbReference type="Gramene" id="arahy.Tifrunner.gnm2.ann2.Ah09g391800.1">
    <property type="protein sequence ID" value="arahy.Tifrunner.gnm2.ann2.Ah09g391800.1-CDS-1"/>
    <property type="gene ID" value="arahy.Tifrunner.gnm2.ann2.Ah09g391800"/>
</dbReference>
<dbReference type="GO" id="GO:0005739">
    <property type="term" value="C:mitochondrion"/>
    <property type="evidence" value="ECO:0007669"/>
    <property type="project" value="TreeGrafter"/>
</dbReference>
<dbReference type="GO" id="GO:0005524">
    <property type="term" value="F:ATP binding"/>
    <property type="evidence" value="ECO:0007669"/>
    <property type="project" value="UniProtKB-KW"/>
</dbReference>
<keyword evidence="4" id="KW-0547">Nucleotide-binding</keyword>
<dbReference type="PANTHER" id="PTHR11088:SF86">
    <property type="entry name" value="ADENYLATE ISOPENTENYLTRANSFERASE 4-RELATED"/>
    <property type="match status" value="1"/>
</dbReference>
<gene>
    <name evidence="6" type="ORF">Ahy_A09g042046</name>
</gene>
<accession>A0A445BEL2</accession>